<evidence type="ECO:0000313" key="4">
    <source>
        <dbReference type="Proteomes" id="UP000182932"/>
    </source>
</evidence>
<evidence type="ECO:0000256" key="1">
    <source>
        <dbReference type="ARBA" id="ARBA00006817"/>
    </source>
</evidence>
<dbReference type="GeneID" id="80817846"/>
<dbReference type="Gene3D" id="3.30.530.20">
    <property type="match status" value="1"/>
</dbReference>
<dbReference type="RefSeq" id="WP_074835968.1">
    <property type="nucleotide sequence ID" value="NZ_CATLQZ010000012.1"/>
</dbReference>
<name>A0A975W918_9RHOB</name>
<dbReference type="CDD" id="cd07814">
    <property type="entry name" value="SRPBCC_CalC_Aha1-like"/>
    <property type="match status" value="1"/>
</dbReference>
<dbReference type="AlphaFoldDB" id="A0A975W918"/>
<dbReference type="SUPFAM" id="SSF55961">
    <property type="entry name" value="Bet v1-like"/>
    <property type="match status" value="1"/>
</dbReference>
<dbReference type="InterPro" id="IPR023393">
    <property type="entry name" value="START-like_dom_sf"/>
</dbReference>
<reference evidence="3 4" key="1">
    <citation type="submission" date="2016-10" db="EMBL/GenBank/DDBJ databases">
        <authorList>
            <person name="Varghese N."/>
            <person name="Submissions S."/>
        </authorList>
    </citation>
    <scope>NUCLEOTIDE SEQUENCE [LARGE SCALE GENOMIC DNA]</scope>
    <source>
        <strain evidence="3 4">FF3</strain>
    </source>
</reference>
<keyword evidence="4" id="KW-1185">Reference proteome</keyword>
<evidence type="ECO:0000313" key="3">
    <source>
        <dbReference type="EMBL" id="SEJ24067.1"/>
    </source>
</evidence>
<feature type="domain" description="Activator of Hsp90 ATPase homologue 1/2-like C-terminal" evidence="2">
    <location>
        <begin position="17"/>
        <end position="145"/>
    </location>
</feature>
<protein>
    <submittedName>
        <fullName evidence="3">Uncharacterized conserved protein YndB, AHSA1/START domain</fullName>
    </submittedName>
</protein>
<comment type="caution">
    <text evidence="3">The sequence shown here is derived from an EMBL/GenBank/DDBJ whole genome shotgun (WGS) entry which is preliminary data.</text>
</comment>
<comment type="similarity">
    <text evidence="1">Belongs to the AHA1 family.</text>
</comment>
<organism evidence="3 4">
    <name type="scientific">Marinovum algicola</name>
    <dbReference type="NCBI Taxonomy" id="42444"/>
    <lineage>
        <taxon>Bacteria</taxon>
        <taxon>Pseudomonadati</taxon>
        <taxon>Pseudomonadota</taxon>
        <taxon>Alphaproteobacteria</taxon>
        <taxon>Rhodobacterales</taxon>
        <taxon>Roseobacteraceae</taxon>
        <taxon>Marinovum</taxon>
    </lineage>
</organism>
<dbReference type="Proteomes" id="UP000182932">
    <property type="component" value="Unassembled WGS sequence"/>
</dbReference>
<evidence type="ECO:0000259" key="2">
    <source>
        <dbReference type="Pfam" id="PF08327"/>
    </source>
</evidence>
<dbReference type="Pfam" id="PF08327">
    <property type="entry name" value="AHSA1"/>
    <property type="match status" value="1"/>
</dbReference>
<sequence length="155" mass="17459">MTDVAERTDLTLERRFNAPQDRVWDVVTRPENMVLWFGHDGWTMESHSLDFTRTGPWHAHMRSAEGNRFDVSGMVTEVAPPRHVAFTWAWQDAEGTRGHESHVTFTLAPAGDVTLFTLHHSGLPDSETATSHEGGWTAVLARLARQFPDGIQPDQ</sequence>
<dbReference type="InterPro" id="IPR013538">
    <property type="entry name" value="ASHA1/2-like_C"/>
</dbReference>
<gene>
    <name evidence="3" type="ORF">SAMN04487940_104156</name>
</gene>
<accession>A0A975W918</accession>
<proteinExistence type="inferred from homology"/>
<dbReference type="EMBL" id="FNYY01000004">
    <property type="protein sequence ID" value="SEJ24067.1"/>
    <property type="molecule type" value="Genomic_DNA"/>
</dbReference>